<sequence>MSISFILRMISSAVSGNSSSAKPESINGEVERARRRATKRINRAKVRAQDELGELDRVRITLMSGDMKKFTNLFSQLENVDFHDCENLTGLDHFNKERKNWKELENLSAKAMSVVTLTGAMDAVGFGAGVLDTFAIVPQIKGLDIAAAEKHDTAALREMGIRLQAFQQEVKRLCTRMQEIRREARQAEDALLDLSDYFEDGIEDIRRIQSTSGNDWKKYTPAQKILIGRTAQIARLIRALSEVRFLTDGADLRPEIREALEASEELLDELGA</sequence>
<feature type="coiled-coil region" evidence="1">
    <location>
        <begin position="163"/>
        <end position="197"/>
    </location>
</feature>
<organism evidence="2 3">
    <name type="scientific">Dialister hominis</name>
    <dbReference type="NCBI Taxonomy" id="2582419"/>
    <lineage>
        <taxon>Bacteria</taxon>
        <taxon>Bacillati</taxon>
        <taxon>Bacillota</taxon>
        <taxon>Negativicutes</taxon>
        <taxon>Veillonellales</taxon>
        <taxon>Veillonellaceae</taxon>
        <taxon>Dialister</taxon>
    </lineage>
</organism>
<dbReference type="OrthoDB" id="1633480at2"/>
<evidence type="ECO:0000256" key="1">
    <source>
        <dbReference type="SAM" id="Coils"/>
    </source>
</evidence>
<dbReference type="RefSeq" id="WP_022382593.1">
    <property type="nucleotide sequence ID" value="NZ_AP019697.1"/>
</dbReference>
<dbReference type="AlphaFoldDB" id="A0A8D4UUW0"/>
<evidence type="ECO:0000313" key="3">
    <source>
        <dbReference type="Proteomes" id="UP000320585"/>
    </source>
</evidence>
<dbReference type="EMBL" id="AP019697">
    <property type="protein sequence ID" value="BBK25429.1"/>
    <property type="molecule type" value="Genomic_DNA"/>
</dbReference>
<keyword evidence="1" id="KW-0175">Coiled coil</keyword>
<name>A0A8D4UUW0_9FIRM</name>
<proteinExistence type="predicted"/>
<dbReference type="Proteomes" id="UP000320585">
    <property type="component" value="Chromosome"/>
</dbReference>
<protein>
    <submittedName>
        <fullName evidence="2">Uncharacterized protein</fullName>
    </submittedName>
</protein>
<gene>
    <name evidence="2" type="ORF">Dia5BBH33_13640</name>
</gene>
<evidence type="ECO:0000313" key="2">
    <source>
        <dbReference type="EMBL" id="BBK25429.1"/>
    </source>
</evidence>
<accession>A0A8D4UUW0</accession>
<reference evidence="3" key="1">
    <citation type="submission" date="2019-05" db="EMBL/GenBank/DDBJ databases">
        <title>Complete genome sequencing of Dialister sp. strain 5BBH33.</title>
        <authorList>
            <person name="Sakamoto M."/>
            <person name="Murakami T."/>
            <person name="Mori H."/>
        </authorList>
    </citation>
    <scope>NUCLEOTIDE SEQUENCE [LARGE SCALE GENOMIC DNA]</scope>
    <source>
        <strain evidence="3">5BBH33</strain>
    </source>
</reference>
<dbReference type="KEGG" id="dho:Dia5BBH33_13640"/>
<dbReference type="GeneID" id="92716593"/>
<keyword evidence="3" id="KW-1185">Reference proteome</keyword>